<dbReference type="Proteomes" id="UP000053927">
    <property type="component" value="Unassembled WGS sequence"/>
</dbReference>
<dbReference type="eggNOG" id="ENOG502SITV">
    <property type="taxonomic scope" value="Eukaryota"/>
</dbReference>
<feature type="region of interest" description="Disordered" evidence="1">
    <location>
        <begin position="528"/>
        <end position="576"/>
    </location>
</feature>
<name>R7RX46_STEHR</name>
<evidence type="ECO:0000313" key="3">
    <source>
        <dbReference type="Proteomes" id="UP000053927"/>
    </source>
</evidence>
<evidence type="ECO:0000313" key="2">
    <source>
        <dbReference type="EMBL" id="EIM78962.1"/>
    </source>
</evidence>
<feature type="compositionally biased region" description="Polar residues" evidence="1">
    <location>
        <begin position="563"/>
        <end position="576"/>
    </location>
</feature>
<gene>
    <name evidence="2" type="ORF">STEHIDRAFT_164157</name>
</gene>
<dbReference type="GeneID" id="18802560"/>
<sequence length="576" mass="63007">MNDVELDDPDLAHNVPAYVLDRFREWRYSSHDIQKDPGKFIGTAWVDAAELRTYLKTNPAALLRSRAGSEVSFSGSAPPSRSVSRMSSVSVKMEPGEAPAVKSEPTDDEVLLYGDVGARRQRRSSASSSAASRWSSFIAPDGTEGLELLDSDDEVASILGTVPGNSSRSSSRSYTPTSTSSSLDGHDTPCAPDDNTPSGSLVTDIAATVWHDESVQSVPELGSPTFFITRQCRVKVLETVHGLPHYYPIPRVSTGYVLDLRDPQYDFSDLVAGKRPPPDRADSIILNRDQDSWASHGAGKNCTTADIPGERFGLAQGLVKCRRVRMECKGTQHCEDADLSIISGERFELEPEKRAALFDAQTRIRIQEGMDANQRVATFWRSIQTRPCPFPKCGGGLSQARYQNGAKNGKTYFIGCTGFRRGETNPGHRYIAIPTDVDEHRLSRIIAGQPLPPPEDSDSTSPIIVKRASCSFMVHGRIGRRAIKCKFTHIVDGVPTTMKTVTRACPASRTIFVPMDASLQRLAIVVPDHTSPHNHPMPPFTKVDADDRQGRVNTGGARRQDTDGVQPSLPSESCEE</sequence>
<reference evidence="3" key="1">
    <citation type="journal article" date="2012" name="Science">
        <title>The Paleozoic origin of enzymatic lignin decomposition reconstructed from 31 fungal genomes.</title>
        <authorList>
            <person name="Floudas D."/>
            <person name="Binder M."/>
            <person name="Riley R."/>
            <person name="Barry K."/>
            <person name="Blanchette R.A."/>
            <person name="Henrissat B."/>
            <person name="Martinez A.T."/>
            <person name="Otillar R."/>
            <person name="Spatafora J.W."/>
            <person name="Yadav J.S."/>
            <person name="Aerts A."/>
            <person name="Benoit I."/>
            <person name="Boyd A."/>
            <person name="Carlson A."/>
            <person name="Copeland A."/>
            <person name="Coutinho P.M."/>
            <person name="de Vries R.P."/>
            <person name="Ferreira P."/>
            <person name="Findley K."/>
            <person name="Foster B."/>
            <person name="Gaskell J."/>
            <person name="Glotzer D."/>
            <person name="Gorecki P."/>
            <person name="Heitman J."/>
            <person name="Hesse C."/>
            <person name="Hori C."/>
            <person name="Igarashi K."/>
            <person name="Jurgens J.A."/>
            <person name="Kallen N."/>
            <person name="Kersten P."/>
            <person name="Kohler A."/>
            <person name="Kuees U."/>
            <person name="Kumar T.K.A."/>
            <person name="Kuo A."/>
            <person name="LaButti K."/>
            <person name="Larrondo L.F."/>
            <person name="Lindquist E."/>
            <person name="Ling A."/>
            <person name="Lombard V."/>
            <person name="Lucas S."/>
            <person name="Lundell T."/>
            <person name="Martin R."/>
            <person name="McLaughlin D.J."/>
            <person name="Morgenstern I."/>
            <person name="Morin E."/>
            <person name="Murat C."/>
            <person name="Nagy L.G."/>
            <person name="Nolan M."/>
            <person name="Ohm R.A."/>
            <person name="Patyshakuliyeva A."/>
            <person name="Rokas A."/>
            <person name="Ruiz-Duenas F.J."/>
            <person name="Sabat G."/>
            <person name="Salamov A."/>
            <person name="Samejima M."/>
            <person name="Schmutz J."/>
            <person name="Slot J.C."/>
            <person name="St John F."/>
            <person name="Stenlid J."/>
            <person name="Sun H."/>
            <person name="Sun S."/>
            <person name="Syed K."/>
            <person name="Tsang A."/>
            <person name="Wiebenga A."/>
            <person name="Young D."/>
            <person name="Pisabarro A."/>
            <person name="Eastwood D.C."/>
            <person name="Martin F."/>
            <person name="Cullen D."/>
            <person name="Grigoriev I.V."/>
            <person name="Hibbett D.S."/>
        </authorList>
    </citation>
    <scope>NUCLEOTIDE SEQUENCE [LARGE SCALE GENOMIC DNA]</scope>
    <source>
        <strain evidence="3">FP-91666</strain>
    </source>
</reference>
<protein>
    <submittedName>
        <fullName evidence="2">Uncharacterized protein</fullName>
    </submittedName>
</protein>
<feature type="region of interest" description="Disordered" evidence="1">
    <location>
        <begin position="67"/>
        <end position="107"/>
    </location>
</feature>
<dbReference type="AlphaFoldDB" id="R7RX46"/>
<dbReference type="EMBL" id="JH687499">
    <property type="protein sequence ID" value="EIM78962.1"/>
    <property type="molecule type" value="Genomic_DNA"/>
</dbReference>
<dbReference type="KEGG" id="shs:STEHIDRAFT_164157"/>
<feature type="compositionally biased region" description="Low complexity" evidence="1">
    <location>
        <begin position="166"/>
        <end position="182"/>
    </location>
</feature>
<feature type="compositionally biased region" description="Low complexity" evidence="1">
    <location>
        <begin position="80"/>
        <end position="91"/>
    </location>
</feature>
<organism evidence="2 3">
    <name type="scientific">Stereum hirsutum (strain FP-91666)</name>
    <name type="common">White-rot fungus</name>
    <dbReference type="NCBI Taxonomy" id="721885"/>
    <lineage>
        <taxon>Eukaryota</taxon>
        <taxon>Fungi</taxon>
        <taxon>Dikarya</taxon>
        <taxon>Basidiomycota</taxon>
        <taxon>Agaricomycotina</taxon>
        <taxon>Agaricomycetes</taxon>
        <taxon>Russulales</taxon>
        <taxon>Stereaceae</taxon>
        <taxon>Stereum</taxon>
    </lineage>
</organism>
<proteinExistence type="predicted"/>
<accession>R7RX46</accession>
<dbReference type="OrthoDB" id="3051161at2759"/>
<evidence type="ECO:0000256" key="1">
    <source>
        <dbReference type="SAM" id="MobiDB-lite"/>
    </source>
</evidence>
<feature type="region of interest" description="Disordered" evidence="1">
    <location>
        <begin position="159"/>
        <end position="199"/>
    </location>
</feature>
<dbReference type="RefSeq" id="XP_007311940.1">
    <property type="nucleotide sequence ID" value="XM_007311878.1"/>
</dbReference>
<keyword evidence="3" id="KW-1185">Reference proteome</keyword>